<reference evidence="1 2" key="1">
    <citation type="submission" date="2024-07" db="EMBL/GenBank/DDBJ databases">
        <title>Section-level genome sequencing and comparative genomics of Aspergillus sections Usti and Cavernicolus.</title>
        <authorList>
            <consortium name="Lawrence Berkeley National Laboratory"/>
            <person name="Nybo J.L."/>
            <person name="Vesth T.C."/>
            <person name="Theobald S."/>
            <person name="Frisvad J.C."/>
            <person name="Larsen T.O."/>
            <person name="Kjaerboelling I."/>
            <person name="Rothschild-Mancinelli K."/>
            <person name="Lyhne E.K."/>
            <person name="Kogle M.E."/>
            <person name="Barry K."/>
            <person name="Clum A."/>
            <person name="Na H."/>
            <person name="Ledsgaard L."/>
            <person name="Lin J."/>
            <person name="Lipzen A."/>
            <person name="Kuo A."/>
            <person name="Riley R."/>
            <person name="Mondo S."/>
            <person name="LaButti K."/>
            <person name="Haridas S."/>
            <person name="Pangalinan J."/>
            <person name="Salamov A.A."/>
            <person name="Simmons B.A."/>
            <person name="Magnuson J.K."/>
            <person name="Chen J."/>
            <person name="Drula E."/>
            <person name="Henrissat B."/>
            <person name="Wiebenga A."/>
            <person name="Lubbers R.J."/>
            <person name="Gomes A.C."/>
            <person name="Macurrencykelacurrency M.R."/>
            <person name="Stajich J."/>
            <person name="Grigoriev I.V."/>
            <person name="Mortensen U.H."/>
            <person name="De vries R.P."/>
            <person name="Baker S.E."/>
            <person name="Andersen M.R."/>
        </authorList>
    </citation>
    <scope>NUCLEOTIDE SEQUENCE [LARGE SCALE GENOMIC DNA]</scope>
    <source>
        <strain evidence="1 2">CBS 756.74</strain>
    </source>
</reference>
<sequence>MVEPVPDECLGSFSRTCRWPLVLENSGIVLDDGLVRSIPSGSTVRLHGASLPFGFPDDTRLRSVLNDYFSPGTYSIGSLAQIVKFTGGRWAMWDTQGDDNRLFAYIPFQDMRIHRGSSLIIVARGSIVFCSFLCPAVYMVPMDQCQECIVLGLPIKGKK</sequence>
<dbReference type="GeneID" id="98154649"/>
<protein>
    <submittedName>
        <fullName evidence="1">Uncharacterized protein</fullName>
    </submittedName>
</protein>
<name>A0ABR4KR32_9EURO</name>
<proteinExistence type="predicted"/>
<dbReference type="EMBL" id="JBFXLR010000011">
    <property type="protein sequence ID" value="KAL2854739.1"/>
    <property type="molecule type" value="Genomic_DNA"/>
</dbReference>
<dbReference type="RefSeq" id="XP_070901603.1">
    <property type="nucleotide sequence ID" value="XM_071039485.1"/>
</dbReference>
<comment type="caution">
    <text evidence="1">The sequence shown here is derived from an EMBL/GenBank/DDBJ whole genome shotgun (WGS) entry which is preliminary data.</text>
</comment>
<organism evidence="1 2">
    <name type="scientific">Aspergillus pseudodeflectus</name>
    <dbReference type="NCBI Taxonomy" id="176178"/>
    <lineage>
        <taxon>Eukaryota</taxon>
        <taxon>Fungi</taxon>
        <taxon>Dikarya</taxon>
        <taxon>Ascomycota</taxon>
        <taxon>Pezizomycotina</taxon>
        <taxon>Eurotiomycetes</taxon>
        <taxon>Eurotiomycetidae</taxon>
        <taxon>Eurotiales</taxon>
        <taxon>Aspergillaceae</taxon>
        <taxon>Aspergillus</taxon>
        <taxon>Aspergillus subgen. Nidulantes</taxon>
    </lineage>
</organism>
<dbReference type="Proteomes" id="UP001610444">
    <property type="component" value="Unassembled WGS sequence"/>
</dbReference>
<accession>A0ABR4KR32</accession>
<evidence type="ECO:0000313" key="2">
    <source>
        <dbReference type="Proteomes" id="UP001610444"/>
    </source>
</evidence>
<evidence type="ECO:0000313" key="1">
    <source>
        <dbReference type="EMBL" id="KAL2854739.1"/>
    </source>
</evidence>
<keyword evidence="2" id="KW-1185">Reference proteome</keyword>
<gene>
    <name evidence="1" type="ORF">BJX68DRAFT_232472</name>
</gene>